<sequence>MPDICFQLSKNATSASKDSKSSIGGHIISGYADAFISSLMMIIVSELGDKTFFIAAIMAMKHSRWIVFSGAIAALALMTVLSSAFGYLLPNILPRAYTHYASIVLFIIFGARLLKEGLEMESGKVSEELEELERKQMSRLLVCDVALRFFPDAVDVDGNNQSNDNVSFTNGILWQSFILTFLAEWGDRSQIATIALAAHKDPWGVTIGGTLGHAICTGLAVLGGRMLASRISEKTVALSGGTLFLLFAIHGILQVWVPGCHFGGWICL</sequence>
<evidence type="ECO:0000256" key="2">
    <source>
        <dbReference type="ARBA" id="ARBA00009190"/>
    </source>
</evidence>
<comment type="caution">
    <text evidence="6">Lacks conserved residue(s) required for the propagation of feature annotation.</text>
</comment>
<name>L1J5Z4_GUITC</name>
<dbReference type="AlphaFoldDB" id="L1J5Z4"/>
<comment type="subcellular location">
    <subcellularLocation>
        <location evidence="1 6">Membrane</location>
        <topology evidence="1 6">Multi-pass membrane protein</topology>
    </subcellularLocation>
</comment>
<evidence type="ECO:0000256" key="3">
    <source>
        <dbReference type="ARBA" id="ARBA00022692"/>
    </source>
</evidence>
<dbReference type="GeneID" id="17300186"/>
<dbReference type="GO" id="GO:0015085">
    <property type="term" value="F:calcium ion transmembrane transporter activity"/>
    <property type="evidence" value="ECO:0007669"/>
    <property type="project" value="TreeGrafter"/>
</dbReference>
<dbReference type="InterPro" id="IPR049555">
    <property type="entry name" value="GDT1-like_CS"/>
</dbReference>
<evidence type="ECO:0000256" key="4">
    <source>
        <dbReference type="ARBA" id="ARBA00022989"/>
    </source>
</evidence>
<accession>L1J5Z4</accession>
<evidence type="ECO:0000256" key="1">
    <source>
        <dbReference type="ARBA" id="ARBA00004141"/>
    </source>
</evidence>
<reference evidence="9" key="2">
    <citation type="submission" date="2012-11" db="EMBL/GenBank/DDBJ databases">
        <authorList>
            <person name="Kuo A."/>
            <person name="Curtis B.A."/>
            <person name="Tanifuji G."/>
            <person name="Burki F."/>
            <person name="Gruber A."/>
            <person name="Irimia M."/>
            <person name="Maruyama S."/>
            <person name="Arias M.C."/>
            <person name="Ball S.G."/>
            <person name="Gile G.H."/>
            <person name="Hirakawa Y."/>
            <person name="Hopkins J.F."/>
            <person name="Rensing S.A."/>
            <person name="Schmutz J."/>
            <person name="Symeonidi A."/>
            <person name="Elias M."/>
            <person name="Eveleigh R.J."/>
            <person name="Herman E.K."/>
            <person name="Klute M.J."/>
            <person name="Nakayama T."/>
            <person name="Obornik M."/>
            <person name="Reyes-Prieto A."/>
            <person name="Armbrust E.V."/>
            <person name="Aves S.J."/>
            <person name="Beiko R.G."/>
            <person name="Coutinho P."/>
            <person name="Dacks J.B."/>
            <person name="Durnford D.G."/>
            <person name="Fast N.M."/>
            <person name="Green B.R."/>
            <person name="Grisdale C."/>
            <person name="Hempe F."/>
            <person name="Henrissat B."/>
            <person name="Hoppner M.P."/>
            <person name="Ishida K.-I."/>
            <person name="Kim E."/>
            <person name="Koreny L."/>
            <person name="Kroth P.G."/>
            <person name="Liu Y."/>
            <person name="Malik S.-B."/>
            <person name="Maier U.G."/>
            <person name="McRose D."/>
            <person name="Mock T."/>
            <person name="Neilson J.A."/>
            <person name="Onodera N.T."/>
            <person name="Poole A.M."/>
            <person name="Pritham E.J."/>
            <person name="Richards T.A."/>
            <person name="Rocap G."/>
            <person name="Roy S.W."/>
            <person name="Sarai C."/>
            <person name="Schaack S."/>
            <person name="Shirato S."/>
            <person name="Slamovits C.H."/>
            <person name="Spencer D.F."/>
            <person name="Suzuki S."/>
            <person name="Worden A.Z."/>
            <person name="Zauner S."/>
            <person name="Barry K."/>
            <person name="Bell C."/>
            <person name="Bharti A.K."/>
            <person name="Crow J.A."/>
            <person name="Grimwood J."/>
            <person name="Kramer R."/>
            <person name="Lindquist E."/>
            <person name="Lucas S."/>
            <person name="Salamov A."/>
            <person name="McFadden G.I."/>
            <person name="Lane C.E."/>
            <person name="Keeling P.J."/>
            <person name="Gray M.W."/>
            <person name="Grigoriev I.V."/>
            <person name="Archibald J.M."/>
        </authorList>
    </citation>
    <scope>NUCLEOTIDE SEQUENCE</scope>
    <source>
        <strain evidence="9">CCMP2712</strain>
    </source>
</reference>
<organism evidence="7">
    <name type="scientific">Guillardia theta (strain CCMP2712)</name>
    <name type="common">Cryptophyte</name>
    <dbReference type="NCBI Taxonomy" id="905079"/>
    <lineage>
        <taxon>Eukaryota</taxon>
        <taxon>Cryptophyceae</taxon>
        <taxon>Pyrenomonadales</taxon>
        <taxon>Geminigeraceae</taxon>
        <taxon>Guillardia</taxon>
    </lineage>
</organism>
<keyword evidence="3 6" id="KW-0812">Transmembrane</keyword>
<dbReference type="RefSeq" id="XP_005830485.1">
    <property type="nucleotide sequence ID" value="XM_005830428.1"/>
</dbReference>
<evidence type="ECO:0000256" key="6">
    <source>
        <dbReference type="RuleBase" id="RU365102"/>
    </source>
</evidence>
<evidence type="ECO:0000256" key="5">
    <source>
        <dbReference type="ARBA" id="ARBA00023136"/>
    </source>
</evidence>
<dbReference type="GO" id="GO:0005794">
    <property type="term" value="C:Golgi apparatus"/>
    <property type="evidence" value="ECO:0007669"/>
    <property type="project" value="TreeGrafter"/>
</dbReference>
<dbReference type="EnsemblProtists" id="EKX43505">
    <property type="protein sequence ID" value="EKX43505"/>
    <property type="gene ID" value="GUITHDRAFT_73088"/>
</dbReference>
<proteinExistence type="inferred from homology"/>
<dbReference type="OMA" id="ILGHAIC"/>
<dbReference type="PANTHER" id="PTHR12608">
    <property type="entry name" value="TRANSMEMBRANE PROTEIN HTP-1 RELATED"/>
    <property type="match status" value="1"/>
</dbReference>
<feature type="transmembrane region" description="Helical" evidence="6">
    <location>
        <begin position="23"/>
        <end position="44"/>
    </location>
</feature>
<feature type="transmembrane region" description="Helical" evidence="6">
    <location>
        <begin position="96"/>
        <end position="114"/>
    </location>
</feature>
<dbReference type="EMBL" id="JH993010">
    <property type="protein sequence ID" value="EKX43505.1"/>
    <property type="molecule type" value="Genomic_DNA"/>
</dbReference>
<dbReference type="Pfam" id="PF01169">
    <property type="entry name" value="GDT1"/>
    <property type="match status" value="2"/>
</dbReference>
<dbReference type="GO" id="GO:0032472">
    <property type="term" value="P:Golgi calcium ion transport"/>
    <property type="evidence" value="ECO:0007669"/>
    <property type="project" value="TreeGrafter"/>
</dbReference>
<dbReference type="InterPro" id="IPR001727">
    <property type="entry name" value="GDT1-like"/>
</dbReference>
<comment type="similarity">
    <text evidence="2 6">Belongs to the GDT1 family.</text>
</comment>
<dbReference type="GO" id="GO:0005384">
    <property type="term" value="F:manganese ion transmembrane transporter activity"/>
    <property type="evidence" value="ECO:0007669"/>
    <property type="project" value="TreeGrafter"/>
</dbReference>
<keyword evidence="5 6" id="KW-0472">Membrane</keyword>
<dbReference type="PANTHER" id="PTHR12608:SF1">
    <property type="entry name" value="TRANSMEMBRANE PROTEIN 165"/>
    <property type="match status" value="1"/>
</dbReference>
<evidence type="ECO:0000313" key="7">
    <source>
        <dbReference type="EMBL" id="EKX43505.1"/>
    </source>
</evidence>
<feature type="transmembrane region" description="Helical" evidence="6">
    <location>
        <begin position="65"/>
        <end position="90"/>
    </location>
</feature>
<dbReference type="STRING" id="905079.L1J5Z4"/>
<dbReference type="eggNOG" id="KOG2881">
    <property type="taxonomic scope" value="Eukaryota"/>
</dbReference>
<dbReference type="OrthoDB" id="442680at2759"/>
<dbReference type="PaxDb" id="55529-EKX43505"/>
<dbReference type="GO" id="GO:0032468">
    <property type="term" value="P:Golgi calcium ion homeostasis"/>
    <property type="evidence" value="ECO:0007669"/>
    <property type="project" value="TreeGrafter"/>
</dbReference>
<dbReference type="HOGENOM" id="CLU_040186_0_2_1"/>
<evidence type="ECO:0000313" key="8">
    <source>
        <dbReference type="EnsemblProtists" id="EKX43505"/>
    </source>
</evidence>
<evidence type="ECO:0000313" key="9">
    <source>
        <dbReference type="Proteomes" id="UP000011087"/>
    </source>
</evidence>
<feature type="transmembrane region" description="Helical" evidence="6">
    <location>
        <begin position="235"/>
        <end position="256"/>
    </location>
</feature>
<gene>
    <name evidence="7" type="ORF">GUITHDRAFT_73088</name>
</gene>
<keyword evidence="4 6" id="KW-1133">Transmembrane helix</keyword>
<dbReference type="PROSITE" id="PS01214">
    <property type="entry name" value="UPF0016"/>
    <property type="match status" value="1"/>
</dbReference>
<dbReference type="Proteomes" id="UP000011087">
    <property type="component" value="Unassembled WGS sequence"/>
</dbReference>
<keyword evidence="9" id="KW-1185">Reference proteome</keyword>
<dbReference type="KEGG" id="gtt:GUITHDRAFT_73088"/>
<protein>
    <recommendedName>
        <fullName evidence="6">GDT1 family protein</fullName>
    </recommendedName>
</protein>
<dbReference type="GO" id="GO:0016020">
    <property type="term" value="C:membrane"/>
    <property type="evidence" value="ECO:0007669"/>
    <property type="project" value="UniProtKB-SubCell"/>
</dbReference>
<reference evidence="7 9" key="1">
    <citation type="journal article" date="2012" name="Nature">
        <title>Algal genomes reveal evolutionary mosaicism and the fate of nucleomorphs.</title>
        <authorList>
            <consortium name="DOE Joint Genome Institute"/>
            <person name="Curtis B.A."/>
            <person name="Tanifuji G."/>
            <person name="Burki F."/>
            <person name="Gruber A."/>
            <person name="Irimia M."/>
            <person name="Maruyama S."/>
            <person name="Arias M.C."/>
            <person name="Ball S.G."/>
            <person name="Gile G.H."/>
            <person name="Hirakawa Y."/>
            <person name="Hopkins J.F."/>
            <person name="Kuo A."/>
            <person name="Rensing S.A."/>
            <person name="Schmutz J."/>
            <person name="Symeonidi A."/>
            <person name="Elias M."/>
            <person name="Eveleigh R.J."/>
            <person name="Herman E.K."/>
            <person name="Klute M.J."/>
            <person name="Nakayama T."/>
            <person name="Obornik M."/>
            <person name="Reyes-Prieto A."/>
            <person name="Armbrust E.V."/>
            <person name="Aves S.J."/>
            <person name="Beiko R.G."/>
            <person name="Coutinho P."/>
            <person name="Dacks J.B."/>
            <person name="Durnford D.G."/>
            <person name="Fast N.M."/>
            <person name="Green B.R."/>
            <person name="Grisdale C.J."/>
            <person name="Hempel F."/>
            <person name="Henrissat B."/>
            <person name="Hoppner M.P."/>
            <person name="Ishida K."/>
            <person name="Kim E."/>
            <person name="Koreny L."/>
            <person name="Kroth P.G."/>
            <person name="Liu Y."/>
            <person name="Malik S.B."/>
            <person name="Maier U.G."/>
            <person name="McRose D."/>
            <person name="Mock T."/>
            <person name="Neilson J.A."/>
            <person name="Onodera N.T."/>
            <person name="Poole A.M."/>
            <person name="Pritham E.J."/>
            <person name="Richards T.A."/>
            <person name="Rocap G."/>
            <person name="Roy S.W."/>
            <person name="Sarai C."/>
            <person name="Schaack S."/>
            <person name="Shirato S."/>
            <person name="Slamovits C.H."/>
            <person name="Spencer D.F."/>
            <person name="Suzuki S."/>
            <person name="Worden A.Z."/>
            <person name="Zauner S."/>
            <person name="Barry K."/>
            <person name="Bell C."/>
            <person name="Bharti A.K."/>
            <person name="Crow J.A."/>
            <person name="Grimwood J."/>
            <person name="Kramer R."/>
            <person name="Lindquist E."/>
            <person name="Lucas S."/>
            <person name="Salamov A."/>
            <person name="McFadden G.I."/>
            <person name="Lane C.E."/>
            <person name="Keeling P.J."/>
            <person name="Gray M.W."/>
            <person name="Grigoriev I.V."/>
            <person name="Archibald J.M."/>
        </authorList>
    </citation>
    <scope>NUCLEOTIDE SEQUENCE</scope>
    <source>
        <strain evidence="7 9">CCMP2712</strain>
    </source>
</reference>
<reference evidence="8" key="3">
    <citation type="submission" date="2015-06" db="UniProtKB">
        <authorList>
            <consortium name="EnsemblProtists"/>
        </authorList>
    </citation>
    <scope>IDENTIFICATION</scope>
</reference>